<organism evidence="1 2">
    <name type="scientific">Chryseotalea sanaruensis</name>
    <dbReference type="NCBI Taxonomy" id="2482724"/>
    <lineage>
        <taxon>Bacteria</taxon>
        <taxon>Pseudomonadati</taxon>
        <taxon>Bacteroidota</taxon>
        <taxon>Cytophagia</taxon>
        <taxon>Cytophagales</taxon>
        <taxon>Chryseotaleaceae</taxon>
        <taxon>Chryseotalea</taxon>
    </lineage>
</organism>
<dbReference type="AlphaFoldDB" id="A0A401UCN0"/>
<protein>
    <submittedName>
        <fullName evidence="1">Uncharacterized protein</fullName>
    </submittedName>
</protein>
<gene>
    <name evidence="1" type="ORF">SanaruYs_28820</name>
</gene>
<reference evidence="1 2" key="1">
    <citation type="submission" date="2018-11" db="EMBL/GenBank/DDBJ databases">
        <title>Chryseotalea sanarue gen. nov., sp., nov., a member of the family Cytophagaceae, isolated from a brackish lake in Hamamatsu Japan.</title>
        <authorList>
            <person name="Maejima Y."/>
            <person name="Iino T."/>
            <person name="Muraguchi Y."/>
            <person name="Fukuda K."/>
            <person name="Ohkuma M."/>
            <person name="Moriuchi R."/>
            <person name="Dohra H."/>
            <person name="Kimbara K."/>
            <person name="Shintani M."/>
        </authorList>
    </citation>
    <scope>NUCLEOTIDE SEQUENCE [LARGE SCALE GENOMIC DNA]</scope>
    <source>
        <strain evidence="1 2">Ys</strain>
    </source>
</reference>
<evidence type="ECO:0000313" key="2">
    <source>
        <dbReference type="Proteomes" id="UP000288227"/>
    </source>
</evidence>
<name>A0A401UCN0_9BACT</name>
<proteinExistence type="predicted"/>
<dbReference type="RefSeq" id="WP_127123301.1">
    <property type="nucleotide sequence ID" value="NZ_BHXQ01000005.1"/>
</dbReference>
<accession>A0A401UCN0</accession>
<dbReference type="OrthoDB" id="766806at2"/>
<keyword evidence="2" id="KW-1185">Reference proteome</keyword>
<dbReference type="EMBL" id="BHXQ01000005">
    <property type="protein sequence ID" value="GCC52645.1"/>
    <property type="molecule type" value="Genomic_DNA"/>
</dbReference>
<dbReference type="Proteomes" id="UP000288227">
    <property type="component" value="Unassembled WGS sequence"/>
</dbReference>
<sequence>MKTLYLIPTFIFLSFAVIGQSLSSLEDGRGNDVYESSSVGIFYRYTSNSGKYAPTVKGSTFNINVRKSEAGKGGRSWHFENPALGDIIWLLFNSDEVTNNVGQTFTSGLIGWHQAYWNVVAKDKLIIAPGFSAGDYIFGSGRDQGSPNILEPNGYYLYAGPAIKASYLLGDRAWIDGFFHWDITFSKLKNDDGAYQNIDGYKYPHFIHLGATVYDRSRFFAGIKLVRLVDRGINNDRATRFDFSLGYMINI</sequence>
<evidence type="ECO:0000313" key="1">
    <source>
        <dbReference type="EMBL" id="GCC52645.1"/>
    </source>
</evidence>
<comment type="caution">
    <text evidence="1">The sequence shown here is derived from an EMBL/GenBank/DDBJ whole genome shotgun (WGS) entry which is preliminary data.</text>
</comment>